<sequence>MEARQVSSEEQLIISRGASGLFRQRWHSLCDNSRRVLLTTAESDTGLEDVKPSGFPVGVSPRWTQTSNI</sequence>
<protein>
    <submittedName>
        <fullName evidence="2">Uncharacterized protein</fullName>
    </submittedName>
</protein>
<dbReference type="Proteomes" id="UP000485058">
    <property type="component" value="Unassembled WGS sequence"/>
</dbReference>
<feature type="region of interest" description="Disordered" evidence="1">
    <location>
        <begin position="47"/>
        <end position="69"/>
    </location>
</feature>
<evidence type="ECO:0000256" key="1">
    <source>
        <dbReference type="SAM" id="MobiDB-lite"/>
    </source>
</evidence>
<feature type="non-terminal residue" evidence="2">
    <location>
        <position position="1"/>
    </location>
</feature>
<dbReference type="AlphaFoldDB" id="A0A699YZ37"/>
<comment type="caution">
    <text evidence="2">The sequence shown here is derived from an EMBL/GenBank/DDBJ whole genome shotgun (WGS) entry which is preliminary data.</text>
</comment>
<keyword evidence="3" id="KW-1185">Reference proteome</keyword>
<organism evidence="2 3">
    <name type="scientific">Haematococcus lacustris</name>
    <name type="common">Green alga</name>
    <name type="synonym">Haematococcus pluvialis</name>
    <dbReference type="NCBI Taxonomy" id="44745"/>
    <lineage>
        <taxon>Eukaryota</taxon>
        <taxon>Viridiplantae</taxon>
        <taxon>Chlorophyta</taxon>
        <taxon>core chlorophytes</taxon>
        <taxon>Chlorophyceae</taxon>
        <taxon>CS clade</taxon>
        <taxon>Chlamydomonadales</taxon>
        <taxon>Haematococcaceae</taxon>
        <taxon>Haematococcus</taxon>
    </lineage>
</organism>
<reference evidence="2 3" key="1">
    <citation type="submission" date="2020-02" db="EMBL/GenBank/DDBJ databases">
        <title>Draft genome sequence of Haematococcus lacustris strain NIES-144.</title>
        <authorList>
            <person name="Morimoto D."/>
            <person name="Nakagawa S."/>
            <person name="Yoshida T."/>
            <person name="Sawayama S."/>
        </authorList>
    </citation>
    <scope>NUCLEOTIDE SEQUENCE [LARGE SCALE GENOMIC DNA]</scope>
    <source>
        <strain evidence="2 3">NIES-144</strain>
    </source>
</reference>
<dbReference type="EMBL" id="BLLF01000868">
    <property type="protein sequence ID" value="GFH15563.1"/>
    <property type="molecule type" value="Genomic_DNA"/>
</dbReference>
<gene>
    <name evidence="2" type="ORF">HaLaN_11809</name>
</gene>
<name>A0A699YZ37_HAELA</name>
<evidence type="ECO:0000313" key="2">
    <source>
        <dbReference type="EMBL" id="GFH15563.1"/>
    </source>
</evidence>
<proteinExistence type="predicted"/>
<evidence type="ECO:0000313" key="3">
    <source>
        <dbReference type="Proteomes" id="UP000485058"/>
    </source>
</evidence>
<accession>A0A699YZ37</accession>